<sequence>MVASKIFDLRDSSETSDDLAIPDMIFAQGEEPLGVRVLTYQSSRAINFILNALHEDEIEAIWASAFGKLVEIADKSAFSGRVLGIFYPLMNVIFVTFSF</sequence>
<reference evidence="2" key="1">
    <citation type="submission" date="2018-11" db="EMBL/GenBank/DDBJ databases">
        <authorList>
            <consortium name="Genoscope - CEA"/>
            <person name="William W."/>
        </authorList>
    </citation>
    <scope>NUCLEOTIDE SEQUENCE</scope>
</reference>
<gene>
    <name evidence="2" type="ORF">BRAA03T12256Z</name>
    <name evidence="1" type="ORF">BRAPAZ1V2_A03P30800.2</name>
</gene>
<dbReference type="Proteomes" id="UP000694005">
    <property type="component" value="Chromosome A03"/>
</dbReference>
<name>A0A3P6A9S2_BRACM</name>
<evidence type="ECO:0000313" key="1">
    <source>
        <dbReference type="EMBL" id="CAG7881737.1"/>
    </source>
</evidence>
<protein>
    <submittedName>
        <fullName evidence="1">Uncharacterized protein</fullName>
    </submittedName>
</protein>
<dbReference type="EMBL" id="LS974619">
    <property type="protein sequence ID" value="CAG7881737.1"/>
    <property type="molecule type" value="Genomic_DNA"/>
</dbReference>
<organism evidence="2">
    <name type="scientific">Brassica campestris</name>
    <name type="common">Field mustard</name>
    <dbReference type="NCBI Taxonomy" id="3711"/>
    <lineage>
        <taxon>Eukaryota</taxon>
        <taxon>Viridiplantae</taxon>
        <taxon>Streptophyta</taxon>
        <taxon>Embryophyta</taxon>
        <taxon>Tracheophyta</taxon>
        <taxon>Spermatophyta</taxon>
        <taxon>Magnoliopsida</taxon>
        <taxon>eudicotyledons</taxon>
        <taxon>Gunneridae</taxon>
        <taxon>Pentapetalae</taxon>
        <taxon>rosids</taxon>
        <taxon>malvids</taxon>
        <taxon>Brassicales</taxon>
        <taxon>Brassicaceae</taxon>
        <taxon>Brassiceae</taxon>
        <taxon>Brassica</taxon>
    </lineage>
</organism>
<dbReference type="Gramene" id="A03p30800.2_BraZ1">
    <property type="protein sequence ID" value="A03p30800.2_BraZ1.CDS"/>
    <property type="gene ID" value="A03g30800.2_BraZ1"/>
</dbReference>
<evidence type="ECO:0000313" key="2">
    <source>
        <dbReference type="EMBL" id="VDC81038.1"/>
    </source>
</evidence>
<accession>A0A3P6A9S2</accession>
<dbReference type="EMBL" id="LR031572">
    <property type="protein sequence ID" value="VDC81038.1"/>
    <property type="molecule type" value="Genomic_DNA"/>
</dbReference>
<proteinExistence type="predicted"/>
<dbReference type="AlphaFoldDB" id="A0A3P6A9S2"/>